<name>A0A174M0S3_FLAPL</name>
<evidence type="ECO:0000256" key="1">
    <source>
        <dbReference type="ARBA" id="ARBA00022723"/>
    </source>
</evidence>
<accession>A0A174M0S3</accession>
<evidence type="ECO:0000313" key="4">
    <source>
        <dbReference type="EMBL" id="CUP27570.1"/>
    </source>
</evidence>
<protein>
    <submittedName>
        <fullName evidence="4">Phosphotriesterase homology protein</fullName>
    </submittedName>
</protein>
<reference evidence="4 5" key="1">
    <citation type="submission" date="2015-09" db="EMBL/GenBank/DDBJ databases">
        <authorList>
            <consortium name="Pathogen Informatics"/>
        </authorList>
    </citation>
    <scope>NUCLEOTIDE SEQUENCE [LARGE SCALE GENOMIC DNA]</scope>
    <source>
        <strain evidence="4 5">2789STDY5608854</strain>
    </source>
</reference>
<dbReference type="InterPro" id="IPR032466">
    <property type="entry name" value="Metal_Hydrolase"/>
</dbReference>
<sequence>MDRQAADFGPHDAIAATGVYLDYDTIGRFKYHSDEEEVALLRHMCERGYTQRLLLSLDTTAQRMAAYGGGISLCYLLERFLPRLEAAGFPPGTLADFTVLNCRRLFAG</sequence>
<dbReference type="SUPFAM" id="SSF51556">
    <property type="entry name" value="Metallo-dependent hydrolases"/>
    <property type="match status" value="1"/>
</dbReference>
<evidence type="ECO:0000313" key="5">
    <source>
        <dbReference type="Proteomes" id="UP000095746"/>
    </source>
</evidence>
<dbReference type="PANTHER" id="PTHR10819">
    <property type="entry name" value="PHOSPHOTRIESTERASE-RELATED"/>
    <property type="match status" value="1"/>
</dbReference>
<dbReference type="InterPro" id="IPR001559">
    <property type="entry name" value="Phosphotriesterase"/>
</dbReference>
<dbReference type="PANTHER" id="PTHR10819:SF3">
    <property type="entry name" value="PHOSPHOTRIESTERASE-RELATED PROTEIN"/>
    <property type="match status" value="1"/>
</dbReference>
<keyword evidence="1" id="KW-0479">Metal-binding</keyword>
<organism evidence="4 5">
    <name type="scientific">Flavonifractor plautii</name>
    <name type="common">Fusobacterium plautii</name>
    <dbReference type="NCBI Taxonomy" id="292800"/>
    <lineage>
        <taxon>Bacteria</taxon>
        <taxon>Bacillati</taxon>
        <taxon>Bacillota</taxon>
        <taxon>Clostridia</taxon>
        <taxon>Eubacteriales</taxon>
        <taxon>Oscillospiraceae</taxon>
        <taxon>Flavonifractor</taxon>
    </lineage>
</organism>
<dbReference type="PROSITE" id="PS51347">
    <property type="entry name" value="PHOSPHOTRIESTERASE_2"/>
    <property type="match status" value="1"/>
</dbReference>
<dbReference type="Gene3D" id="3.20.20.140">
    <property type="entry name" value="Metal-dependent hydrolases"/>
    <property type="match status" value="1"/>
</dbReference>
<dbReference type="EMBL" id="CYZT01000303">
    <property type="protein sequence ID" value="CUP27570.1"/>
    <property type="molecule type" value="Genomic_DNA"/>
</dbReference>
<evidence type="ECO:0000256" key="2">
    <source>
        <dbReference type="ARBA" id="ARBA00022801"/>
    </source>
</evidence>
<comment type="similarity">
    <text evidence="3">Belongs to the metallo-dependent hydrolases superfamily. Phosphotriesterase family.</text>
</comment>
<dbReference type="GO" id="GO:0016787">
    <property type="term" value="F:hydrolase activity"/>
    <property type="evidence" value="ECO:0007669"/>
    <property type="project" value="UniProtKB-KW"/>
</dbReference>
<proteinExistence type="inferred from homology"/>
<dbReference type="Pfam" id="PF02126">
    <property type="entry name" value="PTE"/>
    <property type="match status" value="1"/>
</dbReference>
<comment type="caution">
    <text evidence="3">Lacks conserved residue(s) required for the propagation of feature annotation.</text>
</comment>
<keyword evidence="2" id="KW-0378">Hydrolase</keyword>
<gene>
    <name evidence="4" type="primary">php</name>
    <name evidence="4" type="ORF">ERS852411_02923</name>
</gene>
<dbReference type="Proteomes" id="UP000095746">
    <property type="component" value="Unassembled WGS sequence"/>
</dbReference>
<evidence type="ECO:0000256" key="3">
    <source>
        <dbReference type="PROSITE-ProRule" id="PRU00679"/>
    </source>
</evidence>
<dbReference type="AlphaFoldDB" id="A0A174M0S3"/>
<dbReference type="GO" id="GO:0008270">
    <property type="term" value="F:zinc ion binding"/>
    <property type="evidence" value="ECO:0007669"/>
    <property type="project" value="InterPro"/>
</dbReference>